<dbReference type="PROSITE" id="PS50096">
    <property type="entry name" value="IQ"/>
    <property type="match status" value="2"/>
</dbReference>
<feature type="region of interest" description="Disordered" evidence="1">
    <location>
        <begin position="1"/>
        <end position="62"/>
    </location>
</feature>
<accession>A0A7S4D6V7</accession>
<dbReference type="EMBL" id="HBIU01023583">
    <property type="protein sequence ID" value="CAE0632257.1"/>
    <property type="molecule type" value="Transcribed_RNA"/>
</dbReference>
<feature type="compositionally biased region" description="Low complexity" evidence="1">
    <location>
        <begin position="33"/>
        <end position="49"/>
    </location>
</feature>
<evidence type="ECO:0000256" key="1">
    <source>
        <dbReference type="SAM" id="MobiDB-lite"/>
    </source>
</evidence>
<dbReference type="AlphaFoldDB" id="A0A7S4D6V7"/>
<evidence type="ECO:0000313" key="2">
    <source>
        <dbReference type="EMBL" id="CAE0632257.1"/>
    </source>
</evidence>
<organism evidence="2">
    <name type="scientific">Heterosigma akashiwo</name>
    <name type="common">Chromophytic alga</name>
    <name type="synonym">Heterosigma carterae</name>
    <dbReference type="NCBI Taxonomy" id="2829"/>
    <lineage>
        <taxon>Eukaryota</taxon>
        <taxon>Sar</taxon>
        <taxon>Stramenopiles</taxon>
        <taxon>Ochrophyta</taxon>
        <taxon>Raphidophyceae</taxon>
        <taxon>Chattonellales</taxon>
        <taxon>Chattonellaceae</taxon>
        <taxon>Heterosigma</taxon>
    </lineage>
</organism>
<name>A0A7S4D6V7_HETAK</name>
<reference evidence="2" key="1">
    <citation type="submission" date="2021-01" db="EMBL/GenBank/DDBJ databases">
        <authorList>
            <person name="Corre E."/>
            <person name="Pelletier E."/>
            <person name="Niang G."/>
            <person name="Scheremetjew M."/>
            <person name="Finn R."/>
            <person name="Kale V."/>
            <person name="Holt S."/>
            <person name="Cochrane G."/>
            <person name="Meng A."/>
            <person name="Brown T."/>
            <person name="Cohen L."/>
        </authorList>
    </citation>
    <scope>NUCLEOTIDE SEQUENCE</scope>
    <source>
        <strain evidence="2">CCMP3107</strain>
    </source>
</reference>
<protein>
    <submittedName>
        <fullName evidence="2">Uncharacterized protein</fullName>
    </submittedName>
</protein>
<sequence>MARQSDPENQVNQEDAGKVTDWEETEFDKQNHAATRIQTAARQRQATTRVNNLRQEKEKEKKTLLNQHKLETEGQDQAATRIQTIARQRQATALVNSLRQEKGRENEVLNQQKLEADNKQHQAATRIQSTARQRQATARVNSLRQVKKKEVVNQQRLEVERQDQAAACIQTAARQRQATTLVNNLRKEKEKDTRKQHAAAVVIQTKVRQTASQHKARLIQSDLECLDQHSKQVILQLIGDKKCIPVVRSRDTSMEAAPNLITIKPPPDMDKMRKLAAEHSPALNRAAVNSKAAAAAVDAVIMAGLSNITGQMEAIAKGAGAAGREEREPCLITSSSPYKLSVSTTGDKKEAEAGTAVNAALAAINKEGVAGQERRGSAGSTSYFNASISTKFGGNSPRRTMRGALVSEDRLNWG</sequence>
<gene>
    <name evidence="2" type="ORF">HAKA00212_LOCUS10962</name>
</gene>
<feature type="compositionally biased region" description="Basic and acidic residues" evidence="1">
    <location>
        <begin position="15"/>
        <end position="31"/>
    </location>
</feature>
<proteinExistence type="predicted"/>